<dbReference type="EMBL" id="UYWY01019599">
    <property type="protein sequence ID" value="VDM38351.1"/>
    <property type="molecule type" value="Genomic_DNA"/>
</dbReference>
<dbReference type="Proteomes" id="UP000050794">
    <property type="component" value="Unassembled WGS sequence"/>
</dbReference>
<evidence type="ECO:0000313" key="1">
    <source>
        <dbReference type="EMBL" id="VDM38351.1"/>
    </source>
</evidence>
<gene>
    <name evidence="1" type="ORF">TCNE_LOCUS7030</name>
</gene>
<keyword evidence="2" id="KW-1185">Reference proteome</keyword>
<organism evidence="2 3">
    <name type="scientific">Toxocara canis</name>
    <name type="common">Canine roundworm</name>
    <dbReference type="NCBI Taxonomy" id="6265"/>
    <lineage>
        <taxon>Eukaryota</taxon>
        <taxon>Metazoa</taxon>
        <taxon>Ecdysozoa</taxon>
        <taxon>Nematoda</taxon>
        <taxon>Chromadorea</taxon>
        <taxon>Rhabditida</taxon>
        <taxon>Spirurina</taxon>
        <taxon>Ascaridomorpha</taxon>
        <taxon>Ascaridoidea</taxon>
        <taxon>Toxocaridae</taxon>
        <taxon>Toxocara</taxon>
    </lineage>
</organism>
<proteinExistence type="predicted"/>
<evidence type="ECO:0000313" key="2">
    <source>
        <dbReference type="Proteomes" id="UP000050794"/>
    </source>
</evidence>
<reference evidence="3" key="1">
    <citation type="submission" date="2016-06" db="UniProtKB">
        <authorList>
            <consortium name="WormBaseParasite"/>
        </authorList>
    </citation>
    <scope>IDENTIFICATION</scope>
</reference>
<sequence length="75" mass="8240">MCRVVTEHTYVASQPESIGDVRFCAYVMLTCVRVRVRVRAATFSGRRMGTGVGTGVGPYEAVGVRWVCARVWDVG</sequence>
<evidence type="ECO:0000313" key="3">
    <source>
        <dbReference type="WBParaSite" id="TCNE_0000703001-mRNA-1"/>
    </source>
</evidence>
<dbReference type="AlphaFoldDB" id="A0A183UEW0"/>
<name>A0A183UEW0_TOXCA</name>
<accession>A0A183UEW0</accession>
<protein>
    <submittedName>
        <fullName evidence="1 3">Uncharacterized protein</fullName>
    </submittedName>
</protein>
<reference evidence="1 2" key="2">
    <citation type="submission" date="2018-11" db="EMBL/GenBank/DDBJ databases">
        <authorList>
            <consortium name="Pathogen Informatics"/>
        </authorList>
    </citation>
    <scope>NUCLEOTIDE SEQUENCE [LARGE SCALE GENOMIC DNA]</scope>
</reference>
<dbReference type="WBParaSite" id="TCNE_0000703001-mRNA-1">
    <property type="protein sequence ID" value="TCNE_0000703001-mRNA-1"/>
    <property type="gene ID" value="TCNE_0000703001"/>
</dbReference>